<proteinExistence type="predicted"/>
<dbReference type="OrthoDB" id="7645981at2"/>
<dbReference type="InterPro" id="IPR020269">
    <property type="entry name" value="Phage_Mu_Releasin"/>
</dbReference>
<keyword evidence="1" id="KW-0472">Membrane</keyword>
<dbReference type="EMBL" id="LVVY01000130">
    <property type="protein sequence ID" value="OAM73748.1"/>
    <property type="molecule type" value="Genomic_DNA"/>
</dbReference>
<sequence>MTLVDIILPYLPLLNVVIIPVAGYLLQTFKRDLVSKEEMSAHTNRLAALERRTDLIDRDLKHLPDQNDLSRLKEAIAALAGDSKAQTQQLRAVSTSLSRIEDYLLKAGK</sequence>
<evidence type="ECO:0000313" key="3">
    <source>
        <dbReference type="Proteomes" id="UP000078389"/>
    </source>
</evidence>
<evidence type="ECO:0000256" key="1">
    <source>
        <dbReference type="SAM" id="Phobius"/>
    </source>
</evidence>
<dbReference type="STRING" id="1770058.A3840_17290"/>
<evidence type="ECO:0000313" key="2">
    <source>
        <dbReference type="EMBL" id="OAM73748.1"/>
    </source>
</evidence>
<name>A0A178HNV3_9HYPH</name>
<reference evidence="2 3" key="1">
    <citation type="submission" date="2016-03" db="EMBL/GenBank/DDBJ databases">
        <title>Genome sequencing of Devosia sp. S37.</title>
        <authorList>
            <person name="Mohd Nor M."/>
        </authorList>
    </citation>
    <scope>NUCLEOTIDE SEQUENCE [LARGE SCALE GENOMIC DNA]</scope>
    <source>
        <strain evidence="2 3">S37</strain>
    </source>
</reference>
<protein>
    <recommendedName>
        <fullName evidence="4">DUF2730 domain-containing protein</fullName>
    </recommendedName>
</protein>
<keyword evidence="3" id="KW-1185">Reference proteome</keyword>
<keyword evidence="1" id="KW-1133">Transmembrane helix</keyword>
<dbReference type="RefSeq" id="WP_067459848.1">
    <property type="nucleotide sequence ID" value="NZ_LVVY01000130.1"/>
</dbReference>
<comment type="caution">
    <text evidence="2">The sequence shown here is derived from an EMBL/GenBank/DDBJ whole genome shotgun (WGS) entry which is preliminary data.</text>
</comment>
<keyword evidence="1" id="KW-0812">Transmembrane</keyword>
<dbReference type="Proteomes" id="UP000078389">
    <property type="component" value="Unassembled WGS sequence"/>
</dbReference>
<accession>A0A178HNV3</accession>
<evidence type="ECO:0008006" key="4">
    <source>
        <dbReference type="Google" id="ProtNLM"/>
    </source>
</evidence>
<feature type="transmembrane region" description="Helical" evidence="1">
    <location>
        <begin position="6"/>
        <end position="26"/>
    </location>
</feature>
<dbReference type="Pfam" id="PF10805">
    <property type="entry name" value="DUF2730"/>
    <property type="match status" value="1"/>
</dbReference>
<dbReference type="AlphaFoldDB" id="A0A178HNV3"/>
<organism evidence="2 3">
    <name type="scientific">Devosia elaeis</name>
    <dbReference type="NCBI Taxonomy" id="1770058"/>
    <lineage>
        <taxon>Bacteria</taxon>
        <taxon>Pseudomonadati</taxon>
        <taxon>Pseudomonadota</taxon>
        <taxon>Alphaproteobacteria</taxon>
        <taxon>Hyphomicrobiales</taxon>
        <taxon>Devosiaceae</taxon>
        <taxon>Devosia</taxon>
    </lineage>
</organism>
<gene>
    <name evidence="2" type="ORF">A3840_17290</name>
</gene>